<keyword evidence="4 8" id="KW-0378">Hydrolase</keyword>
<evidence type="ECO:0000256" key="6">
    <source>
        <dbReference type="SAM" id="MobiDB-lite"/>
    </source>
</evidence>
<evidence type="ECO:0000256" key="1">
    <source>
        <dbReference type="ARBA" id="ARBA00011076"/>
    </source>
</evidence>
<feature type="chain" id="PRO_5027078241" description="glutaminase" evidence="7">
    <location>
        <begin position="25"/>
        <end position="356"/>
    </location>
</feature>
<comment type="catalytic activity">
    <reaction evidence="5">
        <text>L-glutamine + H2O = L-glutamate + NH4(+)</text>
        <dbReference type="Rhea" id="RHEA:15889"/>
        <dbReference type="ChEBI" id="CHEBI:15377"/>
        <dbReference type="ChEBI" id="CHEBI:28938"/>
        <dbReference type="ChEBI" id="CHEBI:29985"/>
        <dbReference type="ChEBI" id="CHEBI:58359"/>
        <dbReference type="EC" id="3.5.1.2"/>
    </reaction>
</comment>
<keyword evidence="9" id="KW-1185">Reference proteome</keyword>
<evidence type="ECO:0000256" key="7">
    <source>
        <dbReference type="SAM" id="SignalP"/>
    </source>
</evidence>
<dbReference type="SUPFAM" id="SSF56601">
    <property type="entry name" value="beta-lactamase/transpeptidase-like"/>
    <property type="match status" value="1"/>
</dbReference>
<dbReference type="PANTHER" id="PTHR12544:SF29">
    <property type="entry name" value="GLUTAMINASE"/>
    <property type="match status" value="1"/>
</dbReference>
<dbReference type="InterPro" id="IPR015868">
    <property type="entry name" value="Glutaminase"/>
</dbReference>
<sequence>MRSIDSLRLVIPVLGLLVSGSPQAFQAPTDPGAPSPIPSDQTPASITAPDLAAMRRDAEAIIAELADNKDGEVYSGAVEGTVPDDFAIAVALVDGRTLNAGRAETRFPLMSISKPFTFALAVEQRGIGFLVDKVGVSATGMPYNDVAAGAVRDTTEQNPLVNAGAIATHSFVQGDGPEEKIGAVVALYSALADRPLAINEAWRAQPRALTYTLAYQMKAAGRLEGDVDDVTDRYLEACIVGVTVEDLARMGATLANDGVKPGSDTRVLSHETVRAVLSVMVIAGMYEHSGLWWTRVGLPAKSGVSGAILAVVPGWGAIVAYSPRLDAAGNSVRGALAIERLVDQWRLHSIDRLLRD</sequence>
<dbReference type="Gene3D" id="3.40.710.10">
    <property type="entry name" value="DD-peptidase/beta-lactamase superfamily"/>
    <property type="match status" value="1"/>
</dbReference>
<dbReference type="PANTHER" id="PTHR12544">
    <property type="entry name" value="GLUTAMINASE"/>
    <property type="match status" value="1"/>
</dbReference>
<dbReference type="RefSeq" id="WP_164456259.1">
    <property type="nucleotide sequence ID" value="NZ_JAAIJQ010000131.1"/>
</dbReference>
<organism evidence="8 9">
    <name type="scientific">Thiorhodococcus minor</name>
    <dbReference type="NCBI Taxonomy" id="57489"/>
    <lineage>
        <taxon>Bacteria</taxon>
        <taxon>Pseudomonadati</taxon>
        <taxon>Pseudomonadota</taxon>
        <taxon>Gammaproteobacteria</taxon>
        <taxon>Chromatiales</taxon>
        <taxon>Chromatiaceae</taxon>
        <taxon>Thiorhodococcus</taxon>
    </lineage>
</organism>
<protein>
    <recommendedName>
        <fullName evidence="3">glutaminase</fullName>
        <ecNumber evidence="3">3.5.1.2</ecNumber>
    </recommendedName>
</protein>
<dbReference type="GO" id="GO:0004359">
    <property type="term" value="F:glutaminase activity"/>
    <property type="evidence" value="ECO:0007669"/>
    <property type="project" value="UniProtKB-EC"/>
</dbReference>
<dbReference type="EMBL" id="JAAIJQ010000131">
    <property type="protein sequence ID" value="NEV64979.1"/>
    <property type="molecule type" value="Genomic_DNA"/>
</dbReference>
<evidence type="ECO:0000256" key="3">
    <source>
        <dbReference type="ARBA" id="ARBA00012918"/>
    </source>
</evidence>
<dbReference type="Proteomes" id="UP000483379">
    <property type="component" value="Unassembled WGS sequence"/>
</dbReference>
<dbReference type="GO" id="GO:0006537">
    <property type="term" value="P:glutamate biosynthetic process"/>
    <property type="evidence" value="ECO:0007669"/>
    <property type="project" value="TreeGrafter"/>
</dbReference>
<keyword evidence="7" id="KW-0732">Signal</keyword>
<comment type="similarity">
    <text evidence="1">Belongs to the glutaminase family.</text>
</comment>
<comment type="subunit">
    <text evidence="2">Homotetramer.</text>
</comment>
<evidence type="ECO:0000256" key="4">
    <source>
        <dbReference type="ARBA" id="ARBA00022801"/>
    </source>
</evidence>
<reference evidence="8 9" key="1">
    <citation type="submission" date="2020-02" db="EMBL/GenBank/DDBJ databases">
        <title>Genome sequences of Thiorhodococcus mannitoliphagus and Thiorhodococcus minor, purple sulfur photosynthetic bacteria in the gammaproteobacterial family, Chromatiaceae.</title>
        <authorList>
            <person name="Aviles F.A."/>
            <person name="Meyer T.E."/>
            <person name="Kyndt J.A."/>
        </authorList>
    </citation>
    <scope>NUCLEOTIDE SEQUENCE [LARGE SCALE GENOMIC DNA]</scope>
    <source>
        <strain evidence="8 9">DSM 11518</strain>
    </source>
</reference>
<evidence type="ECO:0000313" key="8">
    <source>
        <dbReference type="EMBL" id="NEV64979.1"/>
    </source>
</evidence>
<evidence type="ECO:0000313" key="9">
    <source>
        <dbReference type="Proteomes" id="UP000483379"/>
    </source>
</evidence>
<feature type="region of interest" description="Disordered" evidence="6">
    <location>
        <begin position="25"/>
        <end position="44"/>
    </location>
</feature>
<dbReference type="NCBIfam" id="TIGR03814">
    <property type="entry name" value="Gln_ase"/>
    <property type="match status" value="1"/>
</dbReference>
<dbReference type="EC" id="3.5.1.2" evidence="3"/>
<proteinExistence type="inferred from homology"/>
<dbReference type="Pfam" id="PF04960">
    <property type="entry name" value="Glutaminase"/>
    <property type="match status" value="1"/>
</dbReference>
<feature type="signal peptide" evidence="7">
    <location>
        <begin position="1"/>
        <end position="24"/>
    </location>
</feature>
<gene>
    <name evidence="8" type="primary">glsA</name>
    <name evidence="8" type="ORF">G3446_24480</name>
</gene>
<name>A0A6M0K6A6_9GAMM</name>
<dbReference type="InterPro" id="IPR012338">
    <property type="entry name" value="Beta-lactam/transpept-like"/>
</dbReference>
<evidence type="ECO:0000256" key="2">
    <source>
        <dbReference type="ARBA" id="ARBA00011881"/>
    </source>
</evidence>
<comment type="caution">
    <text evidence="8">The sequence shown here is derived from an EMBL/GenBank/DDBJ whole genome shotgun (WGS) entry which is preliminary data.</text>
</comment>
<accession>A0A6M0K6A6</accession>
<dbReference type="AlphaFoldDB" id="A0A6M0K6A6"/>
<evidence type="ECO:0000256" key="5">
    <source>
        <dbReference type="ARBA" id="ARBA00049534"/>
    </source>
</evidence>
<dbReference type="GO" id="GO:0006543">
    <property type="term" value="P:L-glutamine catabolic process"/>
    <property type="evidence" value="ECO:0007669"/>
    <property type="project" value="TreeGrafter"/>
</dbReference>